<dbReference type="InterPro" id="IPR005561">
    <property type="entry name" value="ANTAR"/>
</dbReference>
<dbReference type="EMBL" id="WPNZ01000022">
    <property type="protein sequence ID" value="MVO89240.1"/>
    <property type="molecule type" value="Genomic_DNA"/>
</dbReference>
<gene>
    <name evidence="7" type="ORF">GPA10_31920</name>
</gene>
<evidence type="ECO:0000256" key="5">
    <source>
        <dbReference type="SAM" id="MobiDB-lite"/>
    </source>
</evidence>
<dbReference type="InterPro" id="IPR029016">
    <property type="entry name" value="GAF-like_dom_sf"/>
</dbReference>
<evidence type="ECO:0000256" key="4">
    <source>
        <dbReference type="ARBA" id="ARBA00023163"/>
    </source>
</evidence>
<dbReference type="SUPFAM" id="SSF52172">
    <property type="entry name" value="CheY-like"/>
    <property type="match status" value="1"/>
</dbReference>
<dbReference type="InterPro" id="IPR012074">
    <property type="entry name" value="GAF_ANTAR"/>
</dbReference>
<dbReference type="RefSeq" id="WP_157168508.1">
    <property type="nucleotide sequence ID" value="NZ_WPNZ01000022.1"/>
</dbReference>
<organism evidence="7 8">
    <name type="scientific">Streptomyces typhae</name>
    <dbReference type="NCBI Taxonomy" id="2681492"/>
    <lineage>
        <taxon>Bacteria</taxon>
        <taxon>Bacillati</taxon>
        <taxon>Actinomycetota</taxon>
        <taxon>Actinomycetes</taxon>
        <taxon>Kitasatosporales</taxon>
        <taxon>Streptomycetaceae</taxon>
        <taxon>Streptomyces</taxon>
    </lineage>
</organism>
<name>A0A6L6X6N6_9ACTN</name>
<dbReference type="PROSITE" id="PS50921">
    <property type="entry name" value="ANTAR"/>
    <property type="match status" value="1"/>
</dbReference>
<evidence type="ECO:0000256" key="3">
    <source>
        <dbReference type="ARBA" id="ARBA00023015"/>
    </source>
</evidence>
<comment type="caution">
    <text evidence="7">The sequence shown here is derived from an EMBL/GenBank/DDBJ whole genome shotgun (WGS) entry which is preliminary data.</text>
</comment>
<protein>
    <submittedName>
        <fullName evidence="7">ANTAR domain-containing protein</fullName>
    </submittedName>
</protein>
<keyword evidence="2" id="KW-0418">Kinase</keyword>
<dbReference type="InterPro" id="IPR011006">
    <property type="entry name" value="CheY-like_superfamily"/>
</dbReference>
<reference evidence="7 8" key="1">
    <citation type="submission" date="2019-11" db="EMBL/GenBank/DDBJ databases">
        <title>Streptomyces typhae sp. nov., a novel endophytic actinomycete isolated from the root of cattail pollen (Typha angustifolia L.).</title>
        <authorList>
            <person name="Peng C."/>
        </authorList>
    </citation>
    <scope>NUCLEOTIDE SEQUENCE [LARGE SCALE GENOMIC DNA]</scope>
    <source>
        <strain evidence="8">p1417</strain>
    </source>
</reference>
<accession>A0A6L6X6N6</accession>
<dbReference type="InterPro" id="IPR036388">
    <property type="entry name" value="WH-like_DNA-bd_sf"/>
</dbReference>
<evidence type="ECO:0000313" key="8">
    <source>
        <dbReference type="Proteomes" id="UP000483802"/>
    </source>
</evidence>
<dbReference type="PIRSF" id="PIRSF036625">
    <property type="entry name" value="GAF_ANTAR"/>
    <property type="match status" value="1"/>
</dbReference>
<dbReference type="GO" id="GO:0016301">
    <property type="term" value="F:kinase activity"/>
    <property type="evidence" value="ECO:0007669"/>
    <property type="project" value="UniProtKB-KW"/>
</dbReference>
<feature type="domain" description="ANTAR" evidence="6">
    <location>
        <begin position="167"/>
        <end position="228"/>
    </location>
</feature>
<evidence type="ECO:0000256" key="2">
    <source>
        <dbReference type="ARBA" id="ARBA00022777"/>
    </source>
</evidence>
<proteinExistence type="predicted"/>
<keyword evidence="3" id="KW-0805">Transcription regulation</keyword>
<evidence type="ECO:0000313" key="7">
    <source>
        <dbReference type="EMBL" id="MVO89240.1"/>
    </source>
</evidence>
<keyword evidence="1" id="KW-0808">Transferase</keyword>
<dbReference type="Gene3D" id="3.30.450.40">
    <property type="match status" value="1"/>
</dbReference>
<dbReference type="AlphaFoldDB" id="A0A6L6X6N6"/>
<dbReference type="InterPro" id="IPR003018">
    <property type="entry name" value="GAF"/>
</dbReference>
<dbReference type="GO" id="GO:0003723">
    <property type="term" value="F:RNA binding"/>
    <property type="evidence" value="ECO:0007669"/>
    <property type="project" value="InterPro"/>
</dbReference>
<dbReference type="SUPFAM" id="SSF55781">
    <property type="entry name" value="GAF domain-like"/>
    <property type="match status" value="1"/>
</dbReference>
<dbReference type="SMART" id="SM01012">
    <property type="entry name" value="ANTAR"/>
    <property type="match status" value="1"/>
</dbReference>
<keyword evidence="4" id="KW-0804">Transcription</keyword>
<evidence type="ECO:0000259" key="6">
    <source>
        <dbReference type="PROSITE" id="PS50921"/>
    </source>
</evidence>
<keyword evidence="8" id="KW-1185">Reference proteome</keyword>
<feature type="region of interest" description="Disordered" evidence="5">
    <location>
        <begin position="231"/>
        <end position="251"/>
    </location>
</feature>
<dbReference type="Gene3D" id="1.10.10.10">
    <property type="entry name" value="Winged helix-like DNA-binding domain superfamily/Winged helix DNA-binding domain"/>
    <property type="match status" value="1"/>
</dbReference>
<evidence type="ECO:0000256" key="1">
    <source>
        <dbReference type="ARBA" id="ARBA00022679"/>
    </source>
</evidence>
<dbReference type="Proteomes" id="UP000483802">
    <property type="component" value="Unassembled WGS sequence"/>
</dbReference>
<dbReference type="Pfam" id="PF03861">
    <property type="entry name" value="ANTAR"/>
    <property type="match status" value="1"/>
</dbReference>
<sequence length="251" mass="27128">MSREEKITATFVELADTLADDFDIIGFLRRLAFRCRSILDVRDVAVLLARPEGQLYNPAPCDSSPALAAVLDAALREGPAADAHHTCAAVATGSLARAPGAWRDFTARAVDAGYTHAPAVPLRLRQDTLGSVLLLRTGEHPLPAADLTLAQAFADAATIGLVHARTLRLADTLNEQLQAALHSRVLIEQAKGFLAARHGISPDSAFDTLRRHARRRRLPLATVAREVIDIPDLPRPRSAPRRRSGQDTPAE</sequence>
<dbReference type="Pfam" id="PF01590">
    <property type="entry name" value="GAF"/>
    <property type="match status" value="1"/>
</dbReference>